<keyword evidence="1" id="KW-1133">Transmembrane helix</keyword>
<dbReference type="Pfam" id="PF09851">
    <property type="entry name" value="SHOCT"/>
    <property type="match status" value="1"/>
</dbReference>
<gene>
    <name evidence="3" type="ORF">A3C93_04640</name>
</gene>
<dbReference type="EMBL" id="MHLO01000018">
    <property type="protein sequence ID" value="OGZ12440.1"/>
    <property type="molecule type" value="Genomic_DNA"/>
</dbReference>
<proteinExistence type="predicted"/>
<feature type="domain" description="SHOCT" evidence="2">
    <location>
        <begin position="55"/>
        <end position="80"/>
    </location>
</feature>
<sequence length="81" mass="9043">MMDFGYGYMGGFGSIFMLLFWGLVIWGIISVARIGFGGGHGCGHNHSDSTPAKSPLDILKERYAKGEIDKKEFEERKKDLQ</sequence>
<dbReference type="AlphaFoldDB" id="A0A1G2DHU2"/>
<evidence type="ECO:0000313" key="3">
    <source>
        <dbReference type="EMBL" id="OGZ12440.1"/>
    </source>
</evidence>
<reference evidence="3 4" key="1">
    <citation type="journal article" date="2016" name="Nat. Commun.">
        <title>Thousands of microbial genomes shed light on interconnected biogeochemical processes in an aquifer system.</title>
        <authorList>
            <person name="Anantharaman K."/>
            <person name="Brown C.T."/>
            <person name="Hug L.A."/>
            <person name="Sharon I."/>
            <person name="Castelle C.J."/>
            <person name="Probst A.J."/>
            <person name="Thomas B.C."/>
            <person name="Singh A."/>
            <person name="Wilkins M.J."/>
            <person name="Karaoz U."/>
            <person name="Brodie E.L."/>
            <person name="Williams K.H."/>
            <person name="Hubbard S.S."/>
            <person name="Banfield J.F."/>
        </authorList>
    </citation>
    <scope>NUCLEOTIDE SEQUENCE [LARGE SCALE GENOMIC DNA]</scope>
</reference>
<evidence type="ECO:0000256" key="1">
    <source>
        <dbReference type="SAM" id="Phobius"/>
    </source>
</evidence>
<keyword evidence="1" id="KW-0812">Transmembrane</keyword>
<accession>A0A1G2DHU2</accession>
<feature type="transmembrane region" description="Helical" evidence="1">
    <location>
        <begin position="6"/>
        <end position="29"/>
    </location>
</feature>
<protein>
    <recommendedName>
        <fullName evidence="2">SHOCT domain-containing protein</fullName>
    </recommendedName>
</protein>
<name>A0A1G2DHU2_9BACT</name>
<comment type="caution">
    <text evidence="3">The sequence shown here is derived from an EMBL/GenBank/DDBJ whole genome shotgun (WGS) entry which is preliminary data.</text>
</comment>
<dbReference type="InterPro" id="IPR018649">
    <property type="entry name" value="SHOCT"/>
</dbReference>
<evidence type="ECO:0000313" key="4">
    <source>
        <dbReference type="Proteomes" id="UP000178636"/>
    </source>
</evidence>
<keyword evidence="1" id="KW-0472">Membrane</keyword>
<evidence type="ECO:0000259" key="2">
    <source>
        <dbReference type="Pfam" id="PF09851"/>
    </source>
</evidence>
<dbReference type="Proteomes" id="UP000178636">
    <property type="component" value="Unassembled WGS sequence"/>
</dbReference>
<organism evidence="3 4">
    <name type="scientific">Candidatus Lloydbacteria bacterium RIFCSPHIGHO2_02_FULL_54_17</name>
    <dbReference type="NCBI Taxonomy" id="1798664"/>
    <lineage>
        <taxon>Bacteria</taxon>
        <taxon>Candidatus Lloydiibacteriota</taxon>
    </lineage>
</organism>